<dbReference type="GO" id="GO:0004632">
    <property type="term" value="F:phosphopantothenate--cysteine ligase activity"/>
    <property type="evidence" value="ECO:0007669"/>
    <property type="project" value="UniProtKB-UniRule"/>
</dbReference>
<comment type="cofactor">
    <cofactor evidence="3">
        <name>Mg(2+)</name>
        <dbReference type="ChEBI" id="CHEBI:18420"/>
    </cofactor>
</comment>
<keyword evidence="3" id="KW-0511">Multifunctional enzyme</keyword>
<sequence>MSSLAGKHVLVGVTGGIAAYKSAELVRRLVDQEAIVRVVMTRAAREFITPLTLQAVSGHPVRDALLDSQAEAGMGHIELARWADHVIIAPATADFIARLAAGLANDLLTTLCLATEAPLSVAPAMNRVMWDHPATRANIDILSRRNVHILGPDSGLQACGETGEGRMIAPTDIVSCLHETPSTGVLHGVRVVITAGPTWEPLDPVRALTNHSSGKMGYAVASAAIEAGADVILVSGPSSELPPPGATIHSVKTANEMLAKVESQIGSANIFIGVAAVSDYRPVEASRKKLKKGQETIRLDLVRNPDILASVAARADGPFTVGFAAETEATLNNAREKLLAKGLDLIVANSITSDNNPFGSDHNHLLLIDAESDLDLGRDTKRALAQKLIIEIARRYRAKHSTQDT</sequence>
<evidence type="ECO:0000256" key="1">
    <source>
        <dbReference type="ARBA" id="ARBA00022793"/>
    </source>
</evidence>
<evidence type="ECO:0000256" key="4">
    <source>
        <dbReference type="RuleBase" id="RU364078"/>
    </source>
</evidence>
<dbReference type="PANTHER" id="PTHR14359">
    <property type="entry name" value="HOMO-OLIGOMERIC FLAVIN CONTAINING CYS DECARBOXYLASE FAMILY"/>
    <property type="match status" value="1"/>
</dbReference>
<dbReference type="Proteomes" id="UP000261325">
    <property type="component" value="Unassembled WGS sequence"/>
</dbReference>
<evidence type="ECO:0000313" key="8">
    <source>
        <dbReference type="Proteomes" id="UP000261325"/>
    </source>
</evidence>
<dbReference type="InterPro" id="IPR007085">
    <property type="entry name" value="DNA/pantothenate-metab_flavo_C"/>
</dbReference>
<accession>A0A3B8WJG9</accession>
<feature type="domain" description="Flavoprotein" evidence="5">
    <location>
        <begin position="7"/>
        <end position="176"/>
    </location>
</feature>
<evidence type="ECO:0000256" key="2">
    <source>
        <dbReference type="ARBA" id="ARBA00023239"/>
    </source>
</evidence>
<comment type="pathway">
    <text evidence="3 4">Cofactor biosynthesis; coenzyme A biosynthesis; CoA from (R)-pantothenate: step 3/5.</text>
</comment>
<feature type="binding site" evidence="3">
    <location>
        <begin position="305"/>
        <end position="308"/>
    </location>
    <ligand>
        <name>CTP</name>
        <dbReference type="ChEBI" id="CHEBI:37563"/>
    </ligand>
</feature>
<keyword evidence="3 4" id="KW-0436">Ligase</keyword>
<comment type="caution">
    <text evidence="3">Lacks conserved residue(s) required for the propagation of feature annotation.</text>
</comment>
<name>A0A3B8WJG9_MARNT</name>
<dbReference type="Pfam" id="PF04127">
    <property type="entry name" value="DFP"/>
    <property type="match status" value="1"/>
</dbReference>
<protein>
    <recommendedName>
        <fullName evidence="3">Coenzyme A biosynthesis bifunctional protein CoaBC</fullName>
    </recommendedName>
    <alternativeName>
        <fullName evidence="3">DNA/pantothenate metabolism flavoprotein</fullName>
    </alternativeName>
    <alternativeName>
        <fullName evidence="3">Phosphopantothenoylcysteine synthetase/decarboxylase</fullName>
        <shortName evidence="3">PPCS-PPCDC</shortName>
    </alternativeName>
    <domain>
        <recommendedName>
            <fullName evidence="3">Phosphopantothenoylcysteine decarboxylase</fullName>
            <shortName evidence="3">PPC decarboxylase</shortName>
            <shortName evidence="3">PPC-DC</shortName>
            <ecNumber evidence="3">4.1.1.36</ecNumber>
        </recommendedName>
        <alternativeName>
            <fullName evidence="3">CoaC</fullName>
        </alternativeName>
    </domain>
    <domain>
        <recommendedName>
            <fullName evidence="3">Phosphopantothenate--cysteine ligase</fullName>
            <ecNumber evidence="3">6.3.2.5</ecNumber>
        </recommendedName>
        <alternativeName>
            <fullName evidence="3">CoaB</fullName>
        </alternativeName>
        <alternativeName>
            <fullName evidence="3">Phosphopantothenoylcysteine synthetase</fullName>
            <shortName evidence="3">PPC synthetase</shortName>
            <shortName evidence="3">PPC-S</shortName>
        </alternativeName>
    </domain>
</protein>
<dbReference type="SUPFAM" id="SSF102645">
    <property type="entry name" value="CoaB-like"/>
    <property type="match status" value="1"/>
</dbReference>
<dbReference type="GO" id="GO:0071513">
    <property type="term" value="C:phosphopantothenoylcysteine decarboxylase complex"/>
    <property type="evidence" value="ECO:0007669"/>
    <property type="project" value="TreeGrafter"/>
</dbReference>
<evidence type="ECO:0000259" key="5">
    <source>
        <dbReference type="Pfam" id="PF02441"/>
    </source>
</evidence>
<dbReference type="GO" id="GO:0004633">
    <property type="term" value="F:phosphopantothenoylcysteine decarboxylase activity"/>
    <property type="evidence" value="ECO:0007669"/>
    <property type="project" value="UniProtKB-UniRule"/>
</dbReference>
<evidence type="ECO:0000256" key="3">
    <source>
        <dbReference type="HAMAP-Rule" id="MF_02225"/>
    </source>
</evidence>
<proteinExistence type="inferred from homology"/>
<feature type="binding site" evidence="3">
    <location>
        <position position="279"/>
    </location>
    <ligand>
        <name>CTP</name>
        <dbReference type="ChEBI" id="CHEBI:37563"/>
    </ligand>
</feature>
<dbReference type="GO" id="GO:0010181">
    <property type="term" value="F:FMN binding"/>
    <property type="evidence" value="ECO:0007669"/>
    <property type="project" value="UniProtKB-UniRule"/>
</dbReference>
<dbReference type="UniPathway" id="UPA00241">
    <property type="reaction ID" value="UER00353"/>
</dbReference>
<reference evidence="7 8" key="1">
    <citation type="journal article" date="2018" name="Nat. Biotechnol.">
        <title>A standardized bacterial taxonomy based on genome phylogeny substantially revises the tree of life.</title>
        <authorList>
            <person name="Parks D.H."/>
            <person name="Chuvochina M."/>
            <person name="Waite D.W."/>
            <person name="Rinke C."/>
            <person name="Skarshewski A."/>
            <person name="Chaumeil P.A."/>
            <person name="Hugenholtz P."/>
        </authorList>
    </citation>
    <scope>NUCLEOTIDE SEQUENCE [LARGE SCALE GENOMIC DNA]</scope>
    <source>
        <strain evidence="7">UBA9049</strain>
    </source>
</reference>
<dbReference type="EC" id="6.3.2.5" evidence="3"/>
<dbReference type="InterPro" id="IPR003382">
    <property type="entry name" value="Flavoprotein"/>
</dbReference>
<feature type="binding site" evidence="3">
    <location>
        <position position="289"/>
    </location>
    <ligand>
        <name>CTP</name>
        <dbReference type="ChEBI" id="CHEBI:37563"/>
    </ligand>
</feature>
<dbReference type="GO" id="GO:0015941">
    <property type="term" value="P:pantothenate catabolic process"/>
    <property type="evidence" value="ECO:0007669"/>
    <property type="project" value="InterPro"/>
</dbReference>
<comment type="cofactor">
    <cofactor evidence="3">
        <name>FMN</name>
        <dbReference type="ChEBI" id="CHEBI:58210"/>
    </cofactor>
    <text evidence="3">Binds 1 FMN per subunit.</text>
</comment>
<dbReference type="EC" id="4.1.1.36" evidence="3"/>
<feature type="active site" description="Proton donor" evidence="3">
    <location>
        <position position="159"/>
    </location>
</feature>
<keyword evidence="3 4" id="KW-0285">Flavoprotein</keyword>
<comment type="catalytic activity">
    <reaction evidence="3 4">
        <text>(R)-4'-phosphopantothenate + L-cysteine + CTP = N-[(R)-4-phosphopantothenoyl]-L-cysteine + CMP + diphosphate + H(+)</text>
        <dbReference type="Rhea" id="RHEA:19397"/>
        <dbReference type="ChEBI" id="CHEBI:10986"/>
        <dbReference type="ChEBI" id="CHEBI:15378"/>
        <dbReference type="ChEBI" id="CHEBI:33019"/>
        <dbReference type="ChEBI" id="CHEBI:35235"/>
        <dbReference type="ChEBI" id="CHEBI:37563"/>
        <dbReference type="ChEBI" id="CHEBI:59458"/>
        <dbReference type="ChEBI" id="CHEBI:60377"/>
        <dbReference type="EC" id="6.3.2.5"/>
    </reaction>
</comment>
<evidence type="ECO:0000259" key="6">
    <source>
        <dbReference type="Pfam" id="PF04127"/>
    </source>
</evidence>
<dbReference type="NCBIfam" id="TIGR00521">
    <property type="entry name" value="coaBC_dfp"/>
    <property type="match status" value="1"/>
</dbReference>
<keyword evidence="3" id="KW-0460">Magnesium</keyword>
<dbReference type="Pfam" id="PF02441">
    <property type="entry name" value="Flavoprotein"/>
    <property type="match status" value="1"/>
</dbReference>
<dbReference type="InterPro" id="IPR005252">
    <property type="entry name" value="CoaBC"/>
</dbReference>
<comment type="function">
    <text evidence="4">Catalyzes two steps in the biosynthesis of coenzyme A. In the first step cysteine is conjugated to 4'-phosphopantothenate to form 4-phosphopantothenoylcysteine, in the latter compound is decarboxylated to form 4'-phosphopantotheine.</text>
</comment>
<comment type="similarity">
    <text evidence="3 4">In the N-terminal section; belongs to the HFCD (homo-oligomeric flavin containing Cys decarboxylase) superfamily.</text>
</comment>
<evidence type="ECO:0000313" key="7">
    <source>
        <dbReference type="EMBL" id="HAC27808.1"/>
    </source>
</evidence>
<feature type="domain" description="DNA/pantothenate metabolism flavoprotein C-terminal" evidence="6">
    <location>
        <begin position="186"/>
        <end position="394"/>
    </location>
</feature>
<dbReference type="Gene3D" id="3.40.50.10300">
    <property type="entry name" value="CoaB-like"/>
    <property type="match status" value="1"/>
</dbReference>
<feature type="binding site" evidence="3">
    <location>
        <position position="337"/>
    </location>
    <ligand>
        <name>CTP</name>
        <dbReference type="ChEBI" id="CHEBI:37563"/>
    </ligand>
</feature>
<dbReference type="PANTHER" id="PTHR14359:SF6">
    <property type="entry name" value="PHOSPHOPANTOTHENOYLCYSTEINE DECARBOXYLASE"/>
    <property type="match status" value="1"/>
</dbReference>
<feature type="region of interest" description="Phosphopantothenoylcysteine decarboxylase" evidence="3">
    <location>
        <begin position="1"/>
        <end position="190"/>
    </location>
</feature>
<comment type="catalytic activity">
    <reaction evidence="3 4">
        <text>N-[(R)-4-phosphopantothenoyl]-L-cysteine + H(+) = (R)-4'-phosphopantetheine + CO2</text>
        <dbReference type="Rhea" id="RHEA:16793"/>
        <dbReference type="ChEBI" id="CHEBI:15378"/>
        <dbReference type="ChEBI" id="CHEBI:16526"/>
        <dbReference type="ChEBI" id="CHEBI:59458"/>
        <dbReference type="ChEBI" id="CHEBI:61723"/>
        <dbReference type="EC" id="4.1.1.36"/>
    </reaction>
</comment>
<dbReference type="InterPro" id="IPR035929">
    <property type="entry name" value="CoaB-like_sf"/>
</dbReference>
<dbReference type="GO" id="GO:0015937">
    <property type="term" value="P:coenzyme A biosynthetic process"/>
    <property type="evidence" value="ECO:0007669"/>
    <property type="project" value="UniProtKB-UniRule"/>
</dbReference>
<comment type="caution">
    <text evidence="7">The sequence shown here is derived from an EMBL/GenBank/DDBJ whole genome shotgun (WGS) entry which is preliminary data.</text>
</comment>
<keyword evidence="1 3" id="KW-0210">Decarboxylase</keyword>
<dbReference type="InterPro" id="IPR036551">
    <property type="entry name" value="Flavin_trans-like"/>
</dbReference>
<dbReference type="EMBL" id="DLYI01000106">
    <property type="protein sequence ID" value="HAC27808.1"/>
    <property type="molecule type" value="Genomic_DNA"/>
</dbReference>
<keyword evidence="2 3" id="KW-0456">Lyase</keyword>
<comment type="similarity">
    <text evidence="3 4">In the C-terminal section; belongs to the PPC synthetase family.</text>
</comment>
<feature type="region of interest" description="Phosphopantothenate--cysteine ligase" evidence="3">
    <location>
        <begin position="191"/>
        <end position="405"/>
    </location>
</feature>
<gene>
    <name evidence="3 7" type="primary">coaBC</name>
    <name evidence="7" type="ORF">DCF82_08345</name>
</gene>
<dbReference type="Gene3D" id="3.40.50.1950">
    <property type="entry name" value="Flavin prenyltransferase-like"/>
    <property type="match status" value="1"/>
</dbReference>
<keyword evidence="3" id="KW-0479">Metal-binding</keyword>
<feature type="binding site" evidence="3">
    <location>
        <position position="341"/>
    </location>
    <ligand>
        <name>CTP</name>
        <dbReference type="ChEBI" id="CHEBI:37563"/>
    </ligand>
</feature>
<dbReference type="GO" id="GO:0046872">
    <property type="term" value="F:metal ion binding"/>
    <property type="evidence" value="ECO:0007669"/>
    <property type="project" value="UniProtKB-KW"/>
</dbReference>
<comment type="pathway">
    <text evidence="3 4">Cofactor biosynthesis; coenzyme A biosynthesis; CoA from (R)-pantothenate: step 2/5.</text>
</comment>
<organism evidence="7 8">
    <name type="scientific">Marinobacter nauticus</name>
    <name type="common">Marinobacter hydrocarbonoclasticus</name>
    <name type="synonym">Marinobacter aquaeolei</name>
    <dbReference type="NCBI Taxonomy" id="2743"/>
    <lineage>
        <taxon>Bacteria</taxon>
        <taxon>Pseudomonadati</taxon>
        <taxon>Pseudomonadota</taxon>
        <taxon>Gammaproteobacteria</taxon>
        <taxon>Pseudomonadales</taxon>
        <taxon>Marinobacteraceae</taxon>
        <taxon>Marinobacter</taxon>
    </lineage>
</organism>
<keyword evidence="3 4" id="KW-0288">FMN</keyword>
<comment type="function">
    <text evidence="3">Catalyzes two sequential steps in the biosynthesis of coenzyme A. In the first step cysteine is conjugated to 4'-phosphopantothenate to form 4-phosphopantothenoylcysteine. In the second step the latter compound is decarboxylated to form 4'-phosphopantotheine.</text>
</comment>
<dbReference type="SUPFAM" id="SSF52507">
    <property type="entry name" value="Homo-oligomeric flavin-containing Cys decarboxylases, HFCD"/>
    <property type="match status" value="1"/>
</dbReference>
<feature type="binding site" evidence="3">
    <location>
        <position position="323"/>
    </location>
    <ligand>
        <name>CTP</name>
        <dbReference type="ChEBI" id="CHEBI:37563"/>
    </ligand>
</feature>
<dbReference type="AlphaFoldDB" id="A0A3B8WJG9"/>
<dbReference type="HAMAP" id="MF_02225">
    <property type="entry name" value="CoaBC"/>
    <property type="match status" value="1"/>
</dbReference>